<protein>
    <submittedName>
        <fullName evidence="1">Uncharacterized protein</fullName>
    </submittedName>
</protein>
<gene>
    <name evidence="1" type="ORF">BDD14_4884</name>
</gene>
<comment type="caution">
    <text evidence="1">The sequence shown here is derived from an EMBL/GenBank/DDBJ whole genome shotgun (WGS) entry which is preliminary data.</text>
</comment>
<proteinExistence type="predicted"/>
<dbReference type="EMBL" id="SHKW01000001">
    <property type="protein sequence ID" value="RZU43242.1"/>
    <property type="molecule type" value="Genomic_DNA"/>
</dbReference>
<dbReference type="RefSeq" id="WP_242618150.1">
    <property type="nucleotide sequence ID" value="NZ_SHKW01000001.1"/>
</dbReference>
<dbReference type="Proteomes" id="UP000292958">
    <property type="component" value="Unassembled WGS sequence"/>
</dbReference>
<name>A0A4Q7YZ21_9BACT</name>
<reference evidence="1 2" key="1">
    <citation type="submission" date="2019-02" db="EMBL/GenBank/DDBJ databases">
        <title>Genomic Encyclopedia of Archaeal and Bacterial Type Strains, Phase II (KMG-II): from individual species to whole genera.</title>
        <authorList>
            <person name="Goeker M."/>
        </authorList>
    </citation>
    <scope>NUCLEOTIDE SEQUENCE [LARGE SCALE GENOMIC DNA]</scope>
    <source>
        <strain evidence="1 2">DSM 18101</strain>
    </source>
</reference>
<evidence type="ECO:0000313" key="2">
    <source>
        <dbReference type="Proteomes" id="UP000292958"/>
    </source>
</evidence>
<organism evidence="1 2">
    <name type="scientific">Edaphobacter modestus</name>
    <dbReference type="NCBI Taxonomy" id="388466"/>
    <lineage>
        <taxon>Bacteria</taxon>
        <taxon>Pseudomonadati</taxon>
        <taxon>Acidobacteriota</taxon>
        <taxon>Terriglobia</taxon>
        <taxon>Terriglobales</taxon>
        <taxon>Acidobacteriaceae</taxon>
        <taxon>Edaphobacter</taxon>
    </lineage>
</organism>
<evidence type="ECO:0000313" key="1">
    <source>
        <dbReference type="EMBL" id="RZU43242.1"/>
    </source>
</evidence>
<dbReference type="AlphaFoldDB" id="A0A4Q7YZ21"/>
<keyword evidence="2" id="KW-1185">Reference proteome</keyword>
<sequence>MCSLPKFLLGSTPARLYPESPTHFFVLDEPQELSFNVDAQNNVTGVEFITPLRHHLLKKTEAP</sequence>
<accession>A0A4Q7YZ21</accession>